<dbReference type="Proteomes" id="UP000265798">
    <property type="component" value="Unassembled WGS sequence"/>
</dbReference>
<reference evidence="3" key="1">
    <citation type="submission" date="2018-05" db="EMBL/GenBank/DDBJ databases">
        <title>Leptospira yasudae sp. nov. and Leptospira stimsonii sp. nov., two pathogenic species of the genus Leptospira isolated from environmental sources.</title>
        <authorList>
            <person name="Casanovas-Massana A."/>
            <person name="Hamond C."/>
            <person name="Santos L.A."/>
            <person name="Hacker K.P."/>
            <person name="Balassiano I."/>
            <person name="Medeiros M.A."/>
            <person name="Reis M.G."/>
            <person name="Ko A.I."/>
            <person name="Wunder E.A."/>
        </authorList>
    </citation>
    <scope>NUCLEOTIDE SEQUENCE [LARGE SCALE GENOMIC DNA]</scope>
    <source>
        <strain evidence="3">Yale</strain>
    </source>
</reference>
<evidence type="ECO:0000313" key="2">
    <source>
        <dbReference type="EMBL" id="RHX84708.1"/>
    </source>
</evidence>
<accession>A0A396YTC8</accession>
<evidence type="ECO:0000256" key="1">
    <source>
        <dbReference type="SAM" id="MobiDB-lite"/>
    </source>
</evidence>
<dbReference type="RefSeq" id="WP_118970677.1">
    <property type="nucleotide sequence ID" value="NZ_QHCT01000011.1"/>
</dbReference>
<name>A0A396YTC8_9LEPT</name>
<sequence length="167" mass="18448">MSQGWKVDDKEFKERLGKIFPEKIIEIAKKAFEIVSLGIPAKVASSQTGIQPQRQTGYMQGAYSIYVGDKLVKDEEEVTSKNKSQFKLPPALADIADLEARTIYEAPYAEVQQSGESKVAGNPITLKGKQPGTGPGWIEKLQEPVNSNEIVEEVSDHFGDLFEKTFG</sequence>
<organism evidence="2 3">
    <name type="scientific">Leptospira stimsonii</name>
    <dbReference type="NCBI Taxonomy" id="2202203"/>
    <lineage>
        <taxon>Bacteria</taxon>
        <taxon>Pseudomonadati</taxon>
        <taxon>Spirochaetota</taxon>
        <taxon>Spirochaetia</taxon>
        <taxon>Leptospirales</taxon>
        <taxon>Leptospiraceae</taxon>
        <taxon>Leptospira</taxon>
    </lineage>
</organism>
<dbReference type="AlphaFoldDB" id="A0A396YTC8"/>
<dbReference type="EMBL" id="QHCT01000011">
    <property type="protein sequence ID" value="RHX84708.1"/>
    <property type="molecule type" value="Genomic_DNA"/>
</dbReference>
<feature type="region of interest" description="Disordered" evidence="1">
    <location>
        <begin position="120"/>
        <end position="140"/>
    </location>
</feature>
<protein>
    <submittedName>
        <fullName evidence="2">Uncharacterized protein</fullName>
    </submittedName>
</protein>
<comment type="caution">
    <text evidence="2">The sequence shown here is derived from an EMBL/GenBank/DDBJ whole genome shotgun (WGS) entry which is preliminary data.</text>
</comment>
<proteinExistence type="predicted"/>
<evidence type="ECO:0000313" key="3">
    <source>
        <dbReference type="Proteomes" id="UP000265798"/>
    </source>
</evidence>
<gene>
    <name evidence="2" type="ORF">DLM75_22070</name>
</gene>
<dbReference type="OrthoDB" id="341326at2"/>